<dbReference type="GO" id="GO:0005840">
    <property type="term" value="C:ribosome"/>
    <property type="evidence" value="ECO:0007669"/>
    <property type="project" value="UniProtKB-KW"/>
</dbReference>
<dbReference type="PANTHER" id="PTHR43877">
    <property type="entry name" value="AMINOALKYLPHOSPHONATE N-ACETYLTRANSFERASE-RELATED-RELATED"/>
    <property type="match status" value="1"/>
</dbReference>
<dbReference type="GO" id="GO:0008080">
    <property type="term" value="F:N-acetyltransferase activity"/>
    <property type="evidence" value="ECO:0007669"/>
    <property type="project" value="InterPro"/>
</dbReference>
<dbReference type="InterPro" id="IPR000182">
    <property type="entry name" value="GNAT_dom"/>
</dbReference>
<organism evidence="5 6">
    <name type="scientific">Crystallibacter crystallopoietes</name>
    <dbReference type="NCBI Taxonomy" id="37928"/>
    <lineage>
        <taxon>Bacteria</taxon>
        <taxon>Bacillati</taxon>
        <taxon>Actinomycetota</taxon>
        <taxon>Actinomycetes</taxon>
        <taxon>Micrococcales</taxon>
        <taxon>Micrococcaceae</taxon>
        <taxon>Crystallibacter</taxon>
    </lineage>
</organism>
<keyword evidence="1 5" id="KW-0808">Transferase</keyword>
<dbReference type="EMBL" id="FNKH01000002">
    <property type="protein sequence ID" value="SDQ96540.1"/>
    <property type="molecule type" value="Genomic_DNA"/>
</dbReference>
<feature type="region of interest" description="Disordered" evidence="3">
    <location>
        <begin position="161"/>
        <end position="191"/>
    </location>
</feature>
<proteinExistence type="predicted"/>
<dbReference type="SUPFAM" id="SSF55729">
    <property type="entry name" value="Acyl-CoA N-acyltransferases (Nat)"/>
    <property type="match status" value="1"/>
</dbReference>
<accession>A0A1H1F6K5</accession>
<protein>
    <submittedName>
        <fullName evidence="5">[SSU ribosomal protein S18P]-alanine acetyltransferase</fullName>
    </submittedName>
</protein>
<dbReference type="Proteomes" id="UP000181917">
    <property type="component" value="Unassembled WGS sequence"/>
</dbReference>
<dbReference type="PROSITE" id="PS51186">
    <property type="entry name" value="GNAT"/>
    <property type="match status" value="1"/>
</dbReference>
<keyword evidence="2" id="KW-0012">Acyltransferase</keyword>
<dbReference type="InterPro" id="IPR016181">
    <property type="entry name" value="Acyl_CoA_acyltransferase"/>
</dbReference>
<evidence type="ECO:0000256" key="2">
    <source>
        <dbReference type="ARBA" id="ARBA00023315"/>
    </source>
</evidence>
<dbReference type="AlphaFoldDB" id="A0A1H1F6K5"/>
<evidence type="ECO:0000256" key="1">
    <source>
        <dbReference type="ARBA" id="ARBA00022679"/>
    </source>
</evidence>
<keyword evidence="5" id="KW-0687">Ribonucleoprotein</keyword>
<dbReference type="Gene3D" id="3.40.630.30">
    <property type="match status" value="1"/>
</dbReference>
<dbReference type="Pfam" id="PF00583">
    <property type="entry name" value="Acetyltransf_1"/>
    <property type="match status" value="1"/>
</dbReference>
<keyword evidence="6" id="KW-1185">Reference proteome</keyword>
<gene>
    <name evidence="5" type="ORF">SAMN04489742_3281</name>
</gene>
<dbReference type="STRING" id="37928.SAMN04489742_3281"/>
<evidence type="ECO:0000313" key="5">
    <source>
        <dbReference type="EMBL" id="SDQ96540.1"/>
    </source>
</evidence>
<evidence type="ECO:0000256" key="3">
    <source>
        <dbReference type="SAM" id="MobiDB-lite"/>
    </source>
</evidence>
<dbReference type="NCBIfam" id="TIGR01575">
    <property type="entry name" value="rimI"/>
    <property type="match status" value="1"/>
</dbReference>
<reference evidence="5 6" key="1">
    <citation type="submission" date="2016-10" db="EMBL/GenBank/DDBJ databases">
        <authorList>
            <person name="de Groot N.N."/>
        </authorList>
    </citation>
    <scope>NUCLEOTIDE SEQUENCE [LARGE SCALE GENOMIC DNA]</scope>
    <source>
        <strain evidence="5 6">DSM 20117</strain>
    </source>
</reference>
<keyword evidence="5" id="KW-0689">Ribosomal protein</keyword>
<evidence type="ECO:0000259" key="4">
    <source>
        <dbReference type="PROSITE" id="PS51186"/>
    </source>
</evidence>
<evidence type="ECO:0000313" key="6">
    <source>
        <dbReference type="Proteomes" id="UP000181917"/>
    </source>
</evidence>
<name>A0A1H1F6K5_9MICC</name>
<dbReference type="CDD" id="cd04301">
    <property type="entry name" value="NAT_SF"/>
    <property type="match status" value="1"/>
</dbReference>
<dbReference type="SMR" id="A0A1H1F6K5"/>
<dbReference type="InterPro" id="IPR050832">
    <property type="entry name" value="Bact_Acetyltransf"/>
</dbReference>
<feature type="compositionally biased region" description="Low complexity" evidence="3">
    <location>
        <begin position="165"/>
        <end position="184"/>
    </location>
</feature>
<feature type="domain" description="N-acetyltransferase" evidence="4">
    <location>
        <begin position="11"/>
        <end position="157"/>
    </location>
</feature>
<sequence>MKAVDRAVQRGGIRAMTEADIPEVDALEQSLFPMDAWPTQMFFDELSQSETRSYYVAVDAVGTVIAYAGLMCIEPIADVQTIAVAPEREGQGIGSLMLTRLIEEATRRKAKDVLLEVRADNPRAQRLYQWFGFEQIHRRPRYYRDGADALIMRLELAGWTGAPGTTTTTTTTSSTTTSTTATTTNPPEETR</sequence>
<dbReference type="InterPro" id="IPR006464">
    <property type="entry name" value="AcTrfase_RimI/Ard1"/>
</dbReference>